<keyword evidence="2" id="KW-1185">Reference proteome</keyword>
<reference evidence="1 2" key="1">
    <citation type="submission" date="2016-05" db="EMBL/GenBank/DDBJ databases">
        <title>A degradative enzymes factory behind the ericoid mycorrhizal symbiosis.</title>
        <authorList>
            <consortium name="DOE Joint Genome Institute"/>
            <person name="Martino E."/>
            <person name="Morin E."/>
            <person name="Grelet G."/>
            <person name="Kuo A."/>
            <person name="Kohler A."/>
            <person name="Daghino S."/>
            <person name="Barry K."/>
            <person name="Choi C."/>
            <person name="Cichocki N."/>
            <person name="Clum A."/>
            <person name="Copeland A."/>
            <person name="Hainaut M."/>
            <person name="Haridas S."/>
            <person name="Labutti K."/>
            <person name="Lindquist E."/>
            <person name="Lipzen A."/>
            <person name="Khouja H.-R."/>
            <person name="Murat C."/>
            <person name="Ohm R."/>
            <person name="Olson A."/>
            <person name="Spatafora J."/>
            <person name="Veneault-Fourrey C."/>
            <person name="Henrissat B."/>
            <person name="Grigoriev I."/>
            <person name="Martin F."/>
            <person name="Perotto S."/>
        </authorList>
    </citation>
    <scope>NUCLEOTIDE SEQUENCE [LARGE SCALE GENOMIC DNA]</scope>
    <source>
        <strain evidence="1 2">UAMH 7357</strain>
    </source>
</reference>
<name>A0A2J6PW09_9HELO</name>
<dbReference type="Proteomes" id="UP000235672">
    <property type="component" value="Unassembled WGS sequence"/>
</dbReference>
<evidence type="ECO:0008006" key="3">
    <source>
        <dbReference type="Google" id="ProtNLM"/>
    </source>
</evidence>
<sequence>MELRVYERILTKDSISQETIEVTNKAFAQLQDLAAIIARYSVMENLCQQSGSALSLKHEYQCALVSLCTTILEYFALSFKLGRAMARSNSMTEEMQGLIKACGQLIETVRDKGIACQSFRVVVEAKMESDSESEGEIEDVSDDSWEEVGIPSSEHGLIDVDAAIV</sequence>
<dbReference type="AlphaFoldDB" id="A0A2J6PW09"/>
<organism evidence="1 2">
    <name type="scientific">Hyaloscypha hepaticicola</name>
    <dbReference type="NCBI Taxonomy" id="2082293"/>
    <lineage>
        <taxon>Eukaryota</taxon>
        <taxon>Fungi</taxon>
        <taxon>Dikarya</taxon>
        <taxon>Ascomycota</taxon>
        <taxon>Pezizomycotina</taxon>
        <taxon>Leotiomycetes</taxon>
        <taxon>Helotiales</taxon>
        <taxon>Hyaloscyphaceae</taxon>
        <taxon>Hyaloscypha</taxon>
    </lineage>
</organism>
<dbReference type="STRING" id="1745343.A0A2J6PW09"/>
<dbReference type="OrthoDB" id="5431013at2759"/>
<protein>
    <recommendedName>
        <fullName evidence="3">Fungal N-terminal domain-containing protein</fullName>
    </recommendedName>
</protein>
<accession>A0A2J6PW09</accession>
<proteinExistence type="predicted"/>
<evidence type="ECO:0000313" key="1">
    <source>
        <dbReference type="EMBL" id="PMD18096.1"/>
    </source>
</evidence>
<gene>
    <name evidence="1" type="ORF">NA56DRAFT_258515</name>
</gene>
<dbReference type="EMBL" id="KZ613496">
    <property type="protein sequence ID" value="PMD18096.1"/>
    <property type="molecule type" value="Genomic_DNA"/>
</dbReference>
<evidence type="ECO:0000313" key="2">
    <source>
        <dbReference type="Proteomes" id="UP000235672"/>
    </source>
</evidence>